<feature type="repeat" description="TPR" evidence="3">
    <location>
        <begin position="953"/>
        <end position="986"/>
    </location>
</feature>
<organism evidence="7 8">
    <name type="scientific">candidate division CSSED10-310 bacterium</name>
    <dbReference type="NCBI Taxonomy" id="2855610"/>
    <lineage>
        <taxon>Bacteria</taxon>
        <taxon>Bacteria division CSSED10-310</taxon>
    </lineage>
</organism>
<dbReference type="Pfam" id="PF13191">
    <property type="entry name" value="AAA_16"/>
    <property type="match status" value="1"/>
</dbReference>
<dbReference type="Gene3D" id="3.40.50.300">
    <property type="entry name" value="P-loop containing nucleotide triphosphate hydrolases"/>
    <property type="match status" value="1"/>
</dbReference>
<dbReference type="Pfam" id="PF13424">
    <property type="entry name" value="TPR_12"/>
    <property type="match status" value="4"/>
</dbReference>
<accession>A0ABV6Z0T2</accession>
<dbReference type="InterPro" id="IPR011990">
    <property type="entry name" value="TPR-like_helical_dom_sf"/>
</dbReference>
<dbReference type="Pfam" id="PF00069">
    <property type="entry name" value="Pkinase"/>
    <property type="match status" value="2"/>
</dbReference>
<dbReference type="InterPro" id="IPR026000">
    <property type="entry name" value="Apc5_dom"/>
</dbReference>
<dbReference type="InterPro" id="IPR011009">
    <property type="entry name" value="Kinase-like_dom_sf"/>
</dbReference>
<evidence type="ECO:0000256" key="5">
    <source>
        <dbReference type="SAM" id="MobiDB-lite"/>
    </source>
</evidence>
<dbReference type="SUPFAM" id="SSF56112">
    <property type="entry name" value="Protein kinase-like (PK-like)"/>
    <property type="match status" value="1"/>
</dbReference>
<dbReference type="Pfam" id="PF12862">
    <property type="entry name" value="ANAPC5"/>
    <property type="match status" value="1"/>
</dbReference>
<evidence type="ECO:0000313" key="7">
    <source>
        <dbReference type="EMBL" id="MFC1852055.1"/>
    </source>
</evidence>
<feature type="binding site" evidence="4">
    <location>
        <position position="41"/>
    </location>
    <ligand>
        <name>ATP</name>
        <dbReference type="ChEBI" id="CHEBI:30616"/>
    </ligand>
</feature>
<protein>
    <submittedName>
        <fullName evidence="7">Tetratricopeptide repeat protein</fullName>
    </submittedName>
</protein>
<dbReference type="PROSITE" id="PS00108">
    <property type="entry name" value="PROTEIN_KINASE_ST"/>
    <property type="match status" value="1"/>
</dbReference>
<dbReference type="PANTHER" id="PTHR16305">
    <property type="entry name" value="TESTICULAR SOLUBLE ADENYLYL CYCLASE"/>
    <property type="match status" value="1"/>
</dbReference>
<dbReference type="InterPro" id="IPR000719">
    <property type="entry name" value="Prot_kinase_dom"/>
</dbReference>
<dbReference type="Gene3D" id="1.10.510.10">
    <property type="entry name" value="Transferase(Phosphotransferase) domain 1"/>
    <property type="match status" value="2"/>
</dbReference>
<dbReference type="InterPro" id="IPR008271">
    <property type="entry name" value="Ser/Thr_kinase_AS"/>
</dbReference>
<dbReference type="SUPFAM" id="SSF52540">
    <property type="entry name" value="P-loop containing nucleoside triphosphate hydrolases"/>
    <property type="match status" value="1"/>
</dbReference>
<evidence type="ECO:0000256" key="2">
    <source>
        <dbReference type="ARBA" id="ARBA00022840"/>
    </source>
</evidence>
<feature type="region of interest" description="Disordered" evidence="5">
    <location>
        <begin position="106"/>
        <end position="128"/>
    </location>
</feature>
<comment type="caution">
    <text evidence="7">The sequence shown here is derived from an EMBL/GenBank/DDBJ whole genome shotgun (WGS) entry which is preliminary data.</text>
</comment>
<dbReference type="SUPFAM" id="SSF48452">
    <property type="entry name" value="TPR-like"/>
    <property type="match status" value="3"/>
</dbReference>
<name>A0ABV6Z0T2_UNCC1</name>
<dbReference type="InterPro" id="IPR025662">
    <property type="entry name" value="Sigma_54_int_dom_ATP-bd_1"/>
</dbReference>
<dbReference type="SMART" id="SM00028">
    <property type="entry name" value="TPR"/>
    <property type="match status" value="9"/>
</dbReference>
<evidence type="ECO:0000259" key="6">
    <source>
        <dbReference type="PROSITE" id="PS50011"/>
    </source>
</evidence>
<evidence type="ECO:0000256" key="3">
    <source>
        <dbReference type="PROSITE-ProRule" id="PRU00339"/>
    </source>
</evidence>
<dbReference type="PROSITE" id="PS50011">
    <property type="entry name" value="PROTEIN_KINASE_DOM"/>
    <property type="match status" value="1"/>
</dbReference>
<reference evidence="7 8" key="1">
    <citation type="submission" date="2024-09" db="EMBL/GenBank/DDBJ databases">
        <title>Laminarin stimulates single cell rates of sulfate reduction while oxygen inhibits transcriptomic activity in coastal marine sediment.</title>
        <authorList>
            <person name="Lindsay M."/>
            <person name="Orcutt B."/>
            <person name="Emerson D."/>
            <person name="Stepanauskas R."/>
            <person name="D'Angelo T."/>
        </authorList>
    </citation>
    <scope>NUCLEOTIDE SEQUENCE [LARGE SCALE GENOMIC DNA]</scope>
    <source>
        <strain evidence="7">SAG AM-311-K15</strain>
    </source>
</reference>
<dbReference type="Gene3D" id="1.25.40.10">
    <property type="entry name" value="Tetratricopeptide repeat domain"/>
    <property type="match status" value="2"/>
</dbReference>
<evidence type="ECO:0000256" key="1">
    <source>
        <dbReference type="ARBA" id="ARBA00022741"/>
    </source>
</evidence>
<dbReference type="InterPro" id="IPR027417">
    <property type="entry name" value="P-loop_NTPase"/>
</dbReference>
<keyword evidence="3" id="KW-0802">TPR repeat</keyword>
<dbReference type="EMBL" id="JBHPBY010000259">
    <property type="protein sequence ID" value="MFC1852055.1"/>
    <property type="molecule type" value="Genomic_DNA"/>
</dbReference>
<keyword evidence="1 4" id="KW-0547">Nucleotide-binding</keyword>
<dbReference type="PANTHER" id="PTHR16305:SF28">
    <property type="entry name" value="GUANYLATE CYCLASE DOMAIN-CONTAINING PROTEIN"/>
    <property type="match status" value="1"/>
</dbReference>
<dbReference type="Proteomes" id="UP001594351">
    <property type="component" value="Unassembled WGS sequence"/>
</dbReference>
<sequence>MVNYIPETVGSYRILGSLGQGGMGIVYQGQHQHTGAIVALKTVRMQKQITIQSIRREIHALAQLNHPGIIKIVAEGIQDNIPWYAMEFIDGTTLLAYCAGMHHPNGSSPDTVQKDSAPDTSPIHSQPDCLTETTPGWWTGSICHVRTAQAGDSFGQTQSQEYDFAETERPQSGSMNNLPPVTHLTEDRLRSILTIIRGLCAPLAFIHGEGIIHRDLKPENVMVKSDGRPVIVDFGLLSRFRGADISRDLLHIEASTVGTLYYIAPEQIENVLVDARADLYSLGCIIYELFAGHPPFLKKSGEDILKAHMYEAPLPLSKFIPAVPAELDELVLALLAKNPRDRVGYAADVARVLENLGMQHDLFSQAPKPRSYLYRPGFAGRQNQLAQLKFELKCLQNKKGGVVLIGGESGVGKTRLILEFGREIVNSGYTIFIGECLDVGARPLEALRKPLQAIADFCREKGTPETDRIFGERGKVLAIFESSLRGLPGQEVYPDPTPLTADAARQRLYRYLTRTFEIMAQEQPVILIIDDLQWADNLTLGYLEYISGQLQIPLLILGTYRIEELEQDLERILDLDVVHHLELNRLDESAISAMLQDMLAWSRPPPAFATFLSRHTEGNPFFIAEYLLVAVDEALLFRDESGNWIIRPPENISSREMDFGDLPLPHSLRSLVGRRIKGMSDRALAVMNASAIVGRETNLQLLPEMTSSHETRLMEAIEELLRRRVLEDTGSDSVRFVHDKIREVAVLNMNATERTVLHKKAALGIEKIFAQDRESYLPTLGYHWEQAGDFEKAQKCYLFGGRKALRDCTFEEGERLFLAYMNLVDEITDQSIRARVYFGAAVRQLLGRHEEAIQEYKQAISEARAVGEQKILAEGMIALGKAYNETGQMDKSLQCFEDTHKIAAQLNIPEILKLLSCSQGMVFYNLGRYDEARQSLKQCLTLARQLHDKMSLGQGLSNLGLIYQARGEYKKARQLYERGTNVSQAGGDPWSAGTSIGNLAGLYCDLGHLKKSIELSKEALNIARQFNDRRNESLVLGNLTNVFRIQGWFDEARDFCSQALVIAREMNNKNIEACLLSDLARINHDLGHVEKAEAIYQQALPILHEIDDRKNEAHLSANLGLIRMDQGLLTEARILNEKAMNIFKDTGERRGVGICLANLAHLERIQSGNMDKALQLAREAVSIFDKMGAKMNLAELCCKQGHIMLAIGTNGRSLLDQAHTLIKDMGLTSRSVLHICITRFQQAVEALQDNKKDYLFRGELIEHIPLATRRWLVKSGQLPPERAFLEGTFKN</sequence>
<dbReference type="PROSITE" id="PS50005">
    <property type="entry name" value="TPR"/>
    <property type="match status" value="1"/>
</dbReference>
<feature type="domain" description="Protein kinase" evidence="6">
    <location>
        <begin position="12"/>
        <end position="363"/>
    </location>
</feature>
<evidence type="ECO:0000256" key="4">
    <source>
        <dbReference type="PROSITE-ProRule" id="PRU10141"/>
    </source>
</evidence>
<dbReference type="CDD" id="cd14014">
    <property type="entry name" value="STKc_PknB_like"/>
    <property type="match status" value="1"/>
</dbReference>
<dbReference type="InterPro" id="IPR019734">
    <property type="entry name" value="TPR_rpt"/>
</dbReference>
<dbReference type="InterPro" id="IPR041664">
    <property type="entry name" value="AAA_16"/>
</dbReference>
<keyword evidence="2 4" id="KW-0067">ATP-binding</keyword>
<proteinExistence type="predicted"/>
<keyword evidence="8" id="KW-1185">Reference proteome</keyword>
<dbReference type="PROSITE" id="PS00675">
    <property type="entry name" value="SIGMA54_INTERACT_1"/>
    <property type="match status" value="1"/>
</dbReference>
<gene>
    <name evidence="7" type="ORF">ACFL27_17820</name>
</gene>
<dbReference type="InterPro" id="IPR017441">
    <property type="entry name" value="Protein_kinase_ATP_BS"/>
</dbReference>
<dbReference type="SMART" id="SM00220">
    <property type="entry name" value="S_TKc"/>
    <property type="match status" value="1"/>
</dbReference>
<evidence type="ECO:0000313" key="8">
    <source>
        <dbReference type="Proteomes" id="UP001594351"/>
    </source>
</evidence>
<dbReference type="PROSITE" id="PS00107">
    <property type="entry name" value="PROTEIN_KINASE_ATP"/>
    <property type="match status" value="1"/>
</dbReference>